<accession>A0ABV8GP70</accession>
<feature type="transmembrane region" description="Helical" evidence="1">
    <location>
        <begin position="55"/>
        <end position="74"/>
    </location>
</feature>
<feature type="transmembrane region" description="Helical" evidence="1">
    <location>
        <begin position="83"/>
        <end position="102"/>
    </location>
</feature>
<name>A0ABV8GP70_9ACTN</name>
<sequence length="134" mass="13585">MDTVANPPQHLARTSWYSHALTAVAILHLAALLFQAVTAGLLLSSPGGRALHMTSAMALIVIGLVHVVLAVLVWRPGGGSGRFIVVAAMLLVLTVVAAALGVAGVKSVHVPLGVLLFGGGVAQVFRLRSSPGAA</sequence>
<keyword evidence="1" id="KW-1133">Transmembrane helix</keyword>
<evidence type="ECO:0000256" key="1">
    <source>
        <dbReference type="SAM" id="Phobius"/>
    </source>
</evidence>
<feature type="transmembrane region" description="Helical" evidence="1">
    <location>
        <begin position="20"/>
        <end position="43"/>
    </location>
</feature>
<evidence type="ECO:0000313" key="3">
    <source>
        <dbReference type="Proteomes" id="UP001595851"/>
    </source>
</evidence>
<gene>
    <name evidence="2" type="ORF">ACFOY2_51770</name>
</gene>
<evidence type="ECO:0000313" key="2">
    <source>
        <dbReference type="EMBL" id="MFC4015770.1"/>
    </source>
</evidence>
<reference evidence="3" key="1">
    <citation type="journal article" date="2019" name="Int. J. Syst. Evol. Microbiol.">
        <title>The Global Catalogue of Microorganisms (GCM) 10K type strain sequencing project: providing services to taxonomists for standard genome sequencing and annotation.</title>
        <authorList>
            <consortium name="The Broad Institute Genomics Platform"/>
            <consortium name="The Broad Institute Genome Sequencing Center for Infectious Disease"/>
            <person name="Wu L."/>
            <person name="Ma J."/>
        </authorList>
    </citation>
    <scope>NUCLEOTIDE SEQUENCE [LARGE SCALE GENOMIC DNA]</scope>
    <source>
        <strain evidence="3">TBRC 1276</strain>
    </source>
</reference>
<keyword evidence="1" id="KW-0812">Transmembrane</keyword>
<comment type="caution">
    <text evidence="2">The sequence shown here is derived from an EMBL/GenBank/DDBJ whole genome shotgun (WGS) entry which is preliminary data.</text>
</comment>
<dbReference type="Proteomes" id="UP001595851">
    <property type="component" value="Unassembled WGS sequence"/>
</dbReference>
<proteinExistence type="predicted"/>
<keyword evidence="1" id="KW-0472">Membrane</keyword>
<evidence type="ECO:0008006" key="4">
    <source>
        <dbReference type="Google" id="ProtNLM"/>
    </source>
</evidence>
<dbReference type="RefSeq" id="WP_379535575.1">
    <property type="nucleotide sequence ID" value="NZ_JBHSBI010000050.1"/>
</dbReference>
<keyword evidence="3" id="KW-1185">Reference proteome</keyword>
<dbReference type="EMBL" id="JBHSBI010000050">
    <property type="protein sequence ID" value="MFC4015770.1"/>
    <property type="molecule type" value="Genomic_DNA"/>
</dbReference>
<protein>
    <recommendedName>
        <fullName evidence="4">Integral membrane protein</fullName>
    </recommendedName>
</protein>
<organism evidence="2 3">
    <name type="scientific">Nonomuraea purpurea</name>
    <dbReference type="NCBI Taxonomy" id="1849276"/>
    <lineage>
        <taxon>Bacteria</taxon>
        <taxon>Bacillati</taxon>
        <taxon>Actinomycetota</taxon>
        <taxon>Actinomycetes</taxon>
        <taxon>Streptosporangiales</taxon>
        <taxon>Streptosporangiaceae</taxon>
        <taxon>Nonomuraea</taxon>
    </lineage>
</organism>